<evidence type="ECO:0000256" key="11">
    <source>
        <dbReference type="SAM" id="Phobius"/>
    </source>
</evidence>
<evidence type="ECO:0000259" key="15">
    <source>
        <dbReference type="PROSITE" id="PS50885"/>
    </source>
</evidence>
<dbReference type="SMART" id="SM00388">
    <property type="entry name" value="HisKA"/>
    <property type="match status" value="1"/>
</dbReference>
<dbReference type="EC" id="2.7.13.3" evidence="3"/>
<dbReference type="SUPFAM" id="SSF158472">
    <property type="entry name" value="HAMP domain-like"/>
    <property type="match status" value="1"/>
</dbReference>
<dbReference type="NCBIfam" id="TIGR00229">
    <property type="entry name" value="sensory_box"/>
    <property type="match status" value="1"/>
</dbReference>
<evidence type="ECO:0000259" key="12">
    <source>
        <dbReference type="PROSITE" id="PS50109"/>
    </source>
</evidence>
<proteinExistence type="predicted"/>
<keyword evidence="11" id="KW-1133">Transmembrane helix</keyword>
<keyword evidence="9" id="KW-0175">Coiled coil</keyword>
<dbReference type="PROSITE" id="PS50110">
    <property type="entry name" value="RESPONSE_REGULATORY"/>
    <property type="match status" value="1"/>
</dbReference>
<comment type="caution">
    <text evidence="16">The sequence shown here is derived from an EMBL/GenBank/DDBJ whole genome shotgun (WGS) entry which is preliminary data.</text>
</comment>
<keyword evidence="4 8" id="KW-0597">Phosphoprotein</keyword>
<dbReference type="InterPro" id="IPR004358">
    <property type="entry name" value="Sig_transdc_His_kin-like_C"/>
</dbReference>
<keyword evidence="11" id="KW-0812">Transmembrane</keyword>
<evidence type="ECO:0000313" key="16">
    <source>
        <dbReference type="EMBL" id="MBP1467667.1"/>
    </source>
</evidence>
<dbReference type="SMART" id="SM00091">
    <property type="entry name" value="PAS"/>
    <property type="match status" value="1"/>
</dbReference>
<dbReference type="InterPro" id="IPR036890">
    <property type="entry name" value="HATPase_C_sf"/>
</dbReference>
<evidence type="ECO:0000259" key="13">
    <source>
        <dbReference type="PROSITE" id="PS50110"/>
    </source>
</evidence>
<dbReference type="Gene3D" id="3.30.565.10">
    <property type="entry name" value="Histidine kinase-like ATPase, C-terminal domain"/>
    <property type="match status" value="1"/>
</dbReference>
<dbReference type="InterPro" id="IPR000700">
    <property type="entry name" value="PAS-assoc_C"/>
</dbReference>
<keyword evidence="5" id="KW-0808">Transferase</keyword>
<dbReference type="CDD" id="cd00130">
    <property type="entry name" value="PAS"/>
    <property type="match status" value="1"/>
</dbReference>
<dbReference type="Pfam" id="PF00512">
    <property type="entry name" value="HisKA"/>
    <property type="match status" value="1"/>
</dbReference>
<evidence type="ECO:0000256" key="8">
    <source>
        <dbReference type="PROSITE-ProRule" id="PRU00169"/>
    </source>
</evidence>
<evidence type="ECO:0000313" key="17">
    <source>
        <dbReference type="Proteomes" id="UP001193081"/>
    </source>
</evidence>
<dbReference type="InterPro" id="IPR001789">
    <property type="entry name" value="Sig_transdc_resp-reg_receiver"/>
</dbReference>
<evidence type="ECO:0000256" key="10">
    <source>
        <dbReference type="SAM" id="MobiDB-lite"/>
    </source>
</evidence>
<keyword evidence="7" id="KW-0902">Two-component regulatory system</keyword>
<comment type="catalytic activity">
    <reaction evidence="1">
        <text>ATP + protein L-histidine = ADP + protein N-phospho-L-histidine.</text>
        <dbReference type="EC" id="2.7.13.3"/>
    </reaction>
</comment>
<dbReference type="CDD" id="cd00082">
    <property type="entry name" value="HisKA"/>
    <property type="match status" value="1"/>
</dbReference>
<dbReference type="InterPro" id="IPR000014">
    <property type="entry name" value="PAS"/>
</dbReference>
<dbReference type="CDD" id="cd16922">
    <property type="entry name" value="HATPase_EvgS-ArcB-TorS-like"/>
    <property type="match status" value="1"/>
</dbReference>
<feature type="domain" description="Response regulatory" evidence="13">
    <location>
        <begin position="749"/>
        <end position="880"/>
    </location>
</feature>
<organism evidence="16 17">
    <name type="scientific">Candidatus Chloroploca mongolica</name>
    <dbReference type="NCBI Taxonomy" id="2528176"/>
    <lineage>
        <taxon>Bacteria</taxon>
        <taxon>Bacillati</taxon>
        <taxon>Chloroflexota</taxon>
        <taxon>Chloroflexia</taxon>
        <taxon>Chloroflexales</taxon>
        <taxon>Chloroflexineae</taxon>
        <taxon>Oscillochloridaceae</taxon>
        <taxon>Candidatus Chloroploca</taxon>
    </lineage>
</organism>
<dbReference type="InterPro" id="IPR011006">
    <property type="entry name" value="CheY-like_superfamily"/>
</dbReference>
<evidence type="ECO:0000259" key="14">
    <source>
        <dbReference type="PROSITE" id="PS50113"/>
    </source>
</evidence>
<dbReference type="Pfam" id="PF00672">
    <property type="entry name" value="HAMP"/>
    <property type="match status" value="1"/>
</dbReference>
<evidence type="ECO:0000256" key="1">
    <source>
        <dbReference type="ARBA" id="ARBA00000085"/>
    </source>
</evidence>
<feature type="modified residue" description="4-aspartylphosphate" evidence="8">
    <location>
        <position position="798"/>
    </location>
</feature>
<accession>A0ABS4DE07</accession>
<keyword evidence="17" id="KW-1185">Reference proteome</keyword>
<dbReference type="Gene3D" id="3.40.50.2300">
    <property type="match status" value="1"/>
</dbReference>
<dbReference type="SUPFAM" id="SSF52172">
    <property type="entry name" value="CheY-like"/>
    <property type="match status" value="1"/>
</dbReference>
<dbReference type="SMART" id="SM00304">
    <property type="entry name" value="HAMP"/>
    <property type="match status" value="1"/>
</dbReference>
<name>A0ABS4DE07_9CHLR</name>
<sequence>MNLVSLRLRILLATFLLFGMLLGALLWLVGLIIGQGFAEVEERTVAMRVDQVTNALNNDLADLTRLTRDYAVWDDSFAFVREPNPTFIENNFVDATFLNNKIGYVAFVNIDGEIVYEHAFDLELGEQVDPPAALRRFDGPNAPLLQHDEFAEGLAGLLILDERLWLLAAHPILTSLGEGPPAGTLLMARDLNRLELARLAELTRLPFTLTHFDDPAIHNEFAPLMAGLAAGEAVAIYPRDAQTIIGATQFDDLYGGSGVLLTVELPREVYQLGQQASRQYMVMLVGVGMLFGLLIFALLERTVLRRMIALRDQVGAVQPDQPEARVAVKGRDEIAQLATSINAMLERLRQAQQRISESAQRYRQLTELSPDAIIVHDGQTVRYANPAASQLLGQRSPQPIVGQPVDPVLGELVPQPDGTPVLRDRMLLRSDGSVIETEVVVLPFRDGDTVATQAIVRNITQRKQIEHALRDARDAADAANRAKSQFLATMSHELRTPLTAIIGYAELLIRSFKDTAPAEVMHDLGRIKSAGKQLQALIDDVLDLSKIEAGRMQVEIKPLNVSELIEAVLDTAGPLAKQNQNALGMVLHPRAGAMITDEMRLRQILLNLLSNACKFTHQGTVTLEVTVLAGEAGSASERISFAVHDTGIGISPTQMPMLFQDFMQADASTTRKYGGTGLGLALSQRLAYLLGGEVTVKSQPGVGSTFTLTLPRVLDPEVAQMLRTRVLQAITPLGSAPSSALEVSTETQLVLCVSEDAALVEQIASLLAHVGLHVEMASSPAQGEELARILLPDLILLDMRLAMFARAALLHQLHQDASTNPIPVAMLFLDATHHESSLDPHVHSSGPHDPASALAPQGASLRPLVTRDTTDLVKFLRQILAPTGWIVDVPTFDELQTSSYPGLGPIEGA</sequence>
<dbReference type="PRINTS" id="PR00344">
    <property type="entry name" value="BCTRLSENSOR"/>
</dbReference>
<feature type="domain" description="Histidine kinase" evidence="12">
    <location>
        <begin position="489"/>
        <end position="714"/>
    </location>
</feature>
<dbReference type="PROSITE" id="PS50113">
    <property type="entry name" value="PAC"/>
    <property type="match status" value="1"/>
</dbReference>
<feature type="coiled-coil region" evidence="9">
    <location>
        <begin position="334"/>
        <end position="368"/>
    </location>
</feature>
<dbReference type="InterPro" id="IPR007892">
    <property type="entry name" value="CHASE4"/>
</dbReference>
<dbReference type="CDD" id="cd06225">
    <property type="entry name" value="HAMP"/>
    <property type="match status" value="1"/>
</dbReference>
<dbReference type="EMBL" id="SIJK02000038">
    <property type="protein sequence ID" value="MBP1467667.1"/>
    <property type="molecule type" value="Genomic_DNA"/>
</dbReference>
<evidence type="ECO:0000256" key="6">
    <source>
        <dbReference type="ARBA" id="ARBA00022777"/>
    </source>
</evidence>
<evidence type="ECO:0000256" key="2">
    <source>
        <dbReference type="ARBA" id="ARBA00004370"/>
    </source>
</evidence>
<evidence type="ECO:0000256" key="5">
    <source>
        <dbReference type="ARBA" id="ARBA00022679"/>
    </source>
</evidence>
<evidence type="ECO:0000256" key="4">
    <source>
        <dbReference type="ARBA" id="ARBA00022553"/>
    </source>
</evidence>
<comment type="subcellular location">
    <subcellularLocation>
        <location evidence="2">Membrane</location>
    </subcellularLocation>
</comment>
<feature type="domain" description="PAC" evidence="14">
    <location>
        <begin position="421"/>
        <end position="471"/>
    </location>
</feature>
<dbReference type="RefSeq" id="WP_135479838.1">
    <property type="nucleotide sequence ID" value="NZ_SIJK02000038.1"/>
</dbReference>
<dbReference type="InterPro" id="IPR003660">
    <property type="entry name" value="HAMP_dom"/>
</dbReference>
<feature type="region of interest" description="Disordered" evidence="10">
    <location>
        <begin position="838"/>
        <end position="858"/>
    </location>
</feature>
<dbReference type="SMART" id="SM00387">
    <property type="entry name" value="HATPase_c"/>
    <property type="match status" value="1"/>
</dbReference>
<evidence type="ECO:0000256" key="7">
    <source>
        <dbReference type="ARBA" id="ARBA00023012"/>
    </source>
</evidence>
<dbReference type="PROSITE" id="PS50885">
    <property type="entry name" value="HAMP"/>
    <property type="match status" value="1"/>
</dbReference>
<dbReference type="PROSITE" id="PS50109">
    <property type="entry name" value="HIS_KIN"/>
    <property type="match status" value="1"/>
</dbReference>
<dbReference type="InterPro" id="IPR036097">
    <property type="entry name" value="HisK_dim/P_sf"/>
</dbReference>
<feature type="domain" description="HAMP" evidence="15">
    <location>
        <begin position="301"/>
        <end position="353"/>
    </location>
</feature>
<keyword evidence="6" id="KW-0418">Kinase</keyword>
<dbReference type="InterPro" id="IPR003661">
    <property type="entry name" value="HisK_dim/P_dom"/>
</dbReference>
<dbReference type="Pfam" id="PF13188">
    <property type="entry name" value="PAS_8"/>
    <property type="match status" value="1"/>
</dbReference>
<dbReference type="InterPro" id="IPR035965">
    <property type="entry name" value="PAS-like_dom_sf"/>
</dbReference>
<evidence type="ECO:0000256" key="9">
    <source>
        <dbReference type="SAM" id="Coils"/>
    </source>
</evidence>
<dbReference type="Gene3D" id="3.30.450.20">
    <property type="entry name" value="PAS domain"/>
    <property type="match status" value="1"/>
</dbReference>
<dbReference type="InterPro" id="IPR005467">
    <property type="entry name" value="His_kinase_dom"/>
</dbReference>
<feature type="transmembrane region" description="Helical" evidence="11">
    <location>
        <begin position="280"/>
        <end position="299"/>
    </location>
</feature>
<gene>
    <name evidence="16" type="ORF">EYB53_018275</name>
</gene>
<dbReference type="SUPFAM" id="SSF47384">
    <property type="entry name" value="Homodimeric domain of signal transducing histidine kinase"/>
    <property type="match status" value="1"/>
</dbReference>
<dbReference type="Pfam" id="PF02518">
    <property type="entry name" value="HATPase_c"/>
    <property type="match status" value="1"/>
</dbReference>
<dbReference type="SUPFAM" id="SSF55874">
    <property type="entry name" value="ATPase domain of HSP90 chaperone/DNA topoisomerase II/histidine kinase"/>
    <property type="match status" value="1"/>
</dbReference>
<evidence type="ECO:0000256" key="3">
    <source>
        <dbReference type="ARBA" id="ARBA00012438"/>
    </source>
</evidence>
<dbReference type="Pfam" id="PF05228">
    <property type="entry name" value="CHASE4"/>
    <property type="match status" value="1"/>
</dbReference>
<reference evidence="16 17" key="1">
    <citation type="submission" date="2021-03" db="EMBL/GenBank/DDBJ databases">
        <authorList>
            <person name="Grouzdev D.S."/>
        </authorList>
    </citation>
    <scope>NUCLEOTIDE SEQUENCE [LARGE SCALE GENOMIC DNA]</scope>
    <source>
        <strain evidence="16 17">M50-1</strain>
    </source>
</reference>
<dbReference type="Proteomes" id="UP001193081">
    <property type="component" value="Unassembled WGS sequence"/>
</dbReference>
<protein>
    <recommendedName>
        <fullName evidence="3">histidine kinase</fullName>
        <ecNumber evidence="3">2.7.13.3</ecNumber>
    </recommendedName>
</protein>
<dbReference type="PANTHER" id="PTHR43047">
    <property type="entry name" value="TWO-COMPONENT HISTIDINE PROTEIN KINASE"/>
    <property type="match status" value="1"/>
</dbReference>
<dbReference type="SUPFAM" id="SSF55785">
    <property type="entry name" value="PYP-like sensor domain (PAS domain)"/>
    <property type="match status" value="1"/>
</dbReference>
<dbReference type="Gene3D" id="6.10.340.10">
    <property type="match status" value="1"/>
</dbReference>
<dbReference type="InterPro" id="IPR003594">
    <property type="entry name" value="HATPase_dom"/>
</dbReference>
<keyword evidence="11" id="KW-0472">Membrane</keyword>
<dbReference type="Gene3D" id="1.10.287.130">
    <property type="match status" value="1"/>
</dbReference>